<evidence type="ECO:0000313" key="4">
    <source>
        <dbReference type="Proteomes" id="UP000002945"/>
    </source>
</evidence>
<name>A9DNW6_9FLAO</name>
<reference evidence="3 4" key="1">
    <citation type="journal article" date="2011" name="J. Bacteriol.">
        <title>Genome sequence of the algicidal bacterium Kordia algicida OT-1.</title>
        <authorList>
            <person name="Lee H.S."/>
            <person name="Kang S.G."/>
            <person name="Kwon K.K."/>
            <person name="Lee J.H."/>
            <person name="Kim S.J."/>
        </authorList>
    </citation>
    <scope>NUCLEOTIDE SEQUENCE [LARGE SCALE GENOMIC DNA]</scope>
    <source>
        <strain evidence="3 4">OT-1</strain>
    </source>
</reference>
<dbReference type="AlphaFoldDB" id="A9DNW6"/>
<keyword evidence="2" id="KW-0812">Transmembrane</keyword>
<evidence type="ECO:0000256" key="1">
    <source>
        <dbReference type="SAM" id="MobiDB-lite"/>
    </source>
</evidence>
<gene>
    <name evidence="3" type="ORF">KAOT1_19082</name>
</gene>
<accession>A9DNW6</accession>
<keyword evidence="2" id="KW-1133">Transmembrane helix</keyword>
<keyword evidence="2" id="KW-0472">Membrane</keyword>
<evidence type="ECO:0000313" key="3">
    <source>
        <dbReference type="EMBL" id="EDP97297.1"/>
    </source>
</evidence>
<feature type="region of interest" description="Disordered" evidence="1">
    <location>
        <begin position="32"/>
        <end position="56"/>
    </location>
</feature>
<dbReference type="HOGENOM" id="CLU_3008384_0_0_10"/>
<organism evidence="3 4">
    <name type="scientific">Kordia algicida OT-1</name>
    <dbReference type="NCBI Taxonomy" id="391587"/>
    <lineage>
        <taxon>Bacteria</taxon>
        <taxon>Pseudomonadati</taxon>
        <taxon>Bacteroidota</taxon>
        <taxon>Flavobacteriia</taxon>
        <taxon>Flavobacteriales</taxon>
        <taxon>Flavobacteriaceae</taxon>
        <taxon>Kordia</taxon>
    </lineage>
</organism>
<sequence>MVSETQFLVGFYVMEAIILLIIARYFYVKNKGRKKTKNKVDEEIEKELTNKERKYP</sequence>
<dbReference type="EMBL" id="ABIB01000002">
    <property type="protein sequence ID" value="EDP97297.1"/>
    <property type="molecule type" value="Genomic_DNA"/>
</dbReference>
<keyword evidence="4" id="KW-1185">Reference proteome</keyword>
<comment type="caution">
    <text evidence="3">The sequence shown here is derived from an EMBL/GenBank/DDBJ whole genome shotgun (WGS) entry which is preliminary data.</text>
</comment>
<dbReference type="RefSeq" id="WP_007096348.1">
    <property type="nucleotide sequence ID" value="NZ_CP142125.1"/>
</dbReference>
<dbReference type="Proteomes" id="UP000002945">
    <property type="component" value="Unassembled WGS sequence"/>
</dbReference>
<feature type="compositionally biased region" description="Basic and acidic residues" evidence="1">
    <location>
        <begin position="38"/>
        <end position="56"/>
    </location>
</feature>
<feature type="transmembrane region" description="Helical" evidence="2">
    <location>
        <begin position="6"/>
        <end position="27"/>
    </location>
</feature>
<protein>
    <submittedName>
        <fullName evidence="3">Uncharacterized protein</fullName>
    </submittedName>
</protein>
<proteinExistence type="predicted"/>
<evidence type="ECO:0000256" key="2">
    <source>
        <dbReference type="SAM" id="Phobius"/>
    </source>
</evidence>